<proteinExistence type="predicted"/>
<evidence type="ECO:0000313" key="2">
    <source>
        <dbReference type="Proteomes" id="UP001500236"/>
    </source>
</evidence>
<reference evidence="2" key="1">
    <citation type="journal article" date="2019" name="Int. J. Syst. Evol. Microbiol.">
        <title>The Global Catalogue of Microorganisms (GCM) 10K type strain sequencing project: providing services to taxonomists for standard genome sequencing and annotation.</title>
        <authorList>
            <consortium name="The Broad Institute Genomics Platform"/>
            <consortium name="The Broad Institute Genome Sequencing Center for Infectious Disease"/>
            <person name="Wu L."/>
            <person name="Ma J."/>
        </authorList>
    </citation>
    <scope>NUCLEOTIDE SEQUENCE [LARGE SCALE GENOMIC DNA]</scope>
    <source>
        <strain evidence="2">JCM 14309</strain>
    </source>
</reference>
<protein>
    <recommendedName>
        <fullName evidence="3">TetR family transcriptional regulator</fullName>
    </recommendedName>
</protein>
<sequence>MPHRVDDNDLAAARAVREVITAVAVHRDAQRAGVLVAEHLDTFGVALVRSASAFIAHHTTNRATPELATDRFHYLLTRIGGLIELAADMDDLEPEEMTVVIVEHFEASVSDESERQAFQAAQTCLVAQMLIRRGRPPWGIQRSLDLEDMLVLNTALAEILVLVSCSLTEEALGDVFVVLLKEAQYILARQAQARGWTVEKLIENYFLALSAGEVEVRQA</sequence>
<evidence type="ECO:0000313" key="1">
    <source>
        <dbReference type="EMBL" id="GAA3058843.1"/>
    </source>
</evidence>
<comment type="caution">
    <text evidence="1">The sequence shown here is derived from an EMBL/GenBank/DDBJ whole genome shotgun (WGS) entry which is preliminary data.</text>
</comment>
<dbReference type="Proteomes" id="UP001500236">
    <property type="component" value="Unassembled WGS sequence"/>
</dbReference>
<dbReference type="EMBL" id="BAAAVT010000006">
    <property type="protein sequence ID" value="GAA3058843.1"/>
    <property type="molecule type" value="Genomic_DNA"/>
</dbReference>
<keyword evidence="2" id="KW-1185">Reference proteome</keyword>
<evidence type="ECO:0008006" key="3">
    <source>
        <dbReference type="Google" id="ProtNLM"/>
    </source>
</evidence>
<gene>
    <name evidence="1" type="ORF">GCM10010529_10690</name>
</gene>
<organism evidence="1 2">
    <name type="scientific">Nesterenkonia aethiopica</name>
    <dbReference type="NCBI Taxonomy" id="269144"/>
    <lineage>
        <taxon>Bacteria</taxon>
        <taxon>Bacillati</taxon>
        <taxon>Actinomycetota</taxon>
        <taxon>Actinomycetes</taxon>
        <taxon>Micrococcales</taxon>
        <taxon>Micrococcaceae</taxon>
        <taxon>Nesterenkonia</taxon>
    </lineage>
</organism>
<accession>A0ABP6LSG5</accession>
<name>A0ABP6LSG5_9MICC</name>
<dbReference type="RefSeq" id="WP_344681141.1">
    <property type="nucleotide sequence ID" value="NZ_BAAAVT010000006.1"/>
</dbReference>